<keyword evidence="2" id="KW-1185">Reference proteome</keyword>
<evidence type="ECO:0000313" key="1">
    <source>
        <dbReference type="EMBL" id="KKB34141.1"/>
    </source>
</evidence>
<dbReference type="AlphaFoldDB" id="A0A0F5HLH7"/>
<protein>
    <submittedName>
        <fullName evidence="1">Uncharacterized protein</fullName>
    </submittedName>
</protein>
<organism evidence="1 2">
    <name type="scientific">Bacillus thermotolerans</name>
    <name type="common">Quasibacillus thermotolerans</name>
    <dbReference type="NCBI Taxonomy" id="1221996"/>
    <lineage>
        <taxon>Bacteria</taxon>
        <taxon>Bacillati</taxon>
        <taxon>Bacillota</taxon>
        <taxon>Bacilli</taxon>
        <taxon>Bacillales</taxon>
        <taxon>Bacillaceae</taxon>
        <taxon>Bacillus</taxon>
    </lineage>
</organism>
<sequence>MKEGVLGLVFSPLANHEYSITFGHLKGQKEKKGLSMVKNVFLIV</sequence>
<accession>A0A0F5HLH7</accession>
<reference evidence="1" key="1">
    <citation type="submission" date="2015-02" db="EMBL/GenBank/DDBJ databases">
        <title>Genome Assembly of Bacillaceae bacterium MTCC 8252.</title>
        <authorList>
            <person name="Verma A."/>
            <person name="Khatri I."/>
            <person name="Mual P."/>
            <person name="Subramanian S."/>
            <person name="Krishnamurthi S."/>
        </authorList>
    </citation>
    <scope>NUCLEOTIDE SEQUENCE [LARGE SCALE GENOMIC DNA]</scope>
    <source>
        <strain evidence="1">MTCC 8252</strain>
    </source>
</reference>
<dbReference type="Proteomes" id="UP000031563">
    <property type="component" value="Unassembled WGS sequence"/>
</dbReference>
<name>A0A0F5HLH7_BACTR</name>
<evidence type="ECO:0000313" key="2">
    <source>
        <dbReference type="Proteomes" id="UP000031563"/>
    </source>
</evidence>
<proteinExistence type="predicted"/>
<comment type="caution">
    <text evidence="1">The sequence shown here is derived from an EMBL/GenBank/DDBJ whole genome shotgun (WGS) entry which is preliminary data.</text>
</comment>
<dbReference type="EMBL" id="JWIR02000089">
    <property type="protein sequence ID" value="KKB34141.1"/>
    <property type="molecule type" value="Genomic_DNA"/>
</dbReference>
<gene>
    <name evidence="1" type="ORF">QY95_04027</name>
</gene>